<dbReference type="EMBL" id="CAKKLH010000290">
    <property type="protein sequence ID" value="CAH0109089.1"/>
    <property type="molecule type" value="Genomic_DNA"/>
</dbReference>
<feature type="region of interest" description="Disordered" evidence="2">
    <location>
        <begin position="478"/>
        <end position="512"/>
    </location>
</feature>
<feature type="region of interest" description="Disordered" evidence="2">
    <location>
        <begin position="172"/>
        <end position="259"/>
    </location>
</feature>
<dbReference type="AlphaFoldDB" id="A0A8J2WRT6"/>
<gene>
    <name evidence="3" type="ORF">DGAL_LOCUS12551</name>
</gene>
<feature type="coiled-coil region" evidence="1">
    <location>
        <begin position="708"/>
        <end position="735"/>
    </location>
</feature>
<feature type="region of interest" description="Disordered" evidence="2">
    <location>
        <begin position="296"/>
        <end position="342"/>
    </location>
</feature>
<feature type="compositionally biased region" description="Low complexity" evidence="2">
    <location>
        <begin position="205"/>
        <end position="237"/>
    </location>
</feature>
<dbReference type="OrthoDB" id="10046062at2759"/>
<evidence type="ECO:0000256" key="2">
    <source>
        <dbReference type="SAM" id="MobiDB-lite"/>
    </source>
</evidence>
<proteinExistence type="predicted"/>
<feature type="compositionally biased region" description="Polar residues" evidence="2">
    <location>
        <begin position="172"/>
        <end position="198"/>
    </location>
</feature>
<organism evidence="3 4">
    <name type="scientific">Daphnia galeata</name>
    <dbReference type="NCBI Taxonomy" id="27404"/>
    <lineage>
        <taxon>Eukaryota</taxon>
        <taxon>Metazoa</taxon>
        <taxon>Ecdysozoa</taxon>
        <taxon>Arthropoda</taxon>
        <taxon>Crustacea</taxon>
        <taxon>Branchiopoda</taxon>
        <taxon>Diplostraca</taxon>
        <taxon>Cladocera</taxon>
        <taxon>Anomopoda</taxon>
        <taxon>Daphniidae</taxon>
        <taxon>Daphnia</taxon>
    </lineage>
</organism>
<evidence type="ECO:0000313" key="3">
    <source>
        <dbReference type="EMBL" id="CAH0109089.1"/>
    </source>
</evidence>
<evidence type="ECO:0000256" key="1">
    <source>
        <dbReference type="SAM" id="Coils"/>
    </source>
</evidence>
<keyword evidence="4" id="KW-1185">Reference proteome</keyword>
<evidence type="ECO:0000313" key="4">
    <source>
        <dbReference type="Proteomes" id="UP000789390"/>
    </source>
</evidence>
<dbReference type="Proteomes" id="UP000789390">
    <property type="component" value="Unassembled WGS sequence"/>
</dbReference>
<name>A0A8J2WRT6_9CRUS</name>
<protein>
    <submittedName>
        <fullName evidence="3">Uncharacterized protein</fullName>
    </submittedName>
</protein>
<sequence>MLGGSGYLTVFCEAPVPHVLNYHAKFDYSVFSSFPPGFTHSKQMGNCVSSQSQQAVVEKQAATGRGRSIVSLRKAAMEKYPVPTKNRLVLANEGTTGISNNAPATQQNDVGNNDITQLRSKLRPPSVIIARPVSIQLTKSGIDTNGNIPRPSSLPRLLKASDNNVTAKIESLQHQQAKSSNLTGTSRTVSLDSKNRTILNPPPVVSTSSNKTSTASKDSGSVSPSPSSMSIASSFGSNKSHSMADSGIATCSSSRSQSTISERKSALSLKFGFFNKKPASATETKKANVDRINSANSIQTATPPPPSSSSSSPAVSSKLRGPCELPRYTKSPRPTSLRLASSVTVGAAGVQRVTGRLQQPAHKSPARMPTPQLMSIKNRAAQVLSRSKSSDYKSVELRPRLSVEAIVASLEQEIRHQLGPEPPPLVISPKKEAKEIKTIEKIEVERFGIESASKAEIEYVDEDEDEDFIEDIELQLQTPSSAAECQPSPECDDQSRDEGHHGDEEDSNATSISDAMIDDEIADQPGLVMLGQSYSVPASPMHSWRSELFHYNLPPMSMINYPPSEDDQSDVSSYHHSRLVRRRVASVSDIDDGLKESPVAAATASSSPVAPVDATRTTSTMRAELFNSPSSSSKHRESSSTDYWPPAEATIVIELEEYTSMANELADIKSQLITLQNLLVETVTDGGSNGVDPLGSNAAPLWDLKRDLVLLREELQEKNTTIKTLKNQLRAVTGRTTVNKNKESTATTKAAASCNVATQTDRPRSGVLTNGLSPSDNDEVQLVSTKLKLPNVSGLPVRSRPIRLTTK</sequence>
<feature type="compositionally biased region" description="Low complexity" evidence="2">
    <location>
        <begin position="308"/>
        <end position="317"/>
    </location>
</feature>
<keyword evidence="1" id="KW-0175">Coiled coil</keyword>
<feature type="compositionally biased region" description="Polar residues" evidence="2">
    <location>
        <begin position="332"/>
        <end position="342"/>
    </location>
</feature>
<accession>A0A8J2WRT6</accession>
<comment type="caution">
    <text evidence="3">The sequence shown here is derived from an EMBL/GenBank/DDBJ whole genome shotgun (WGS) entry which is preliminary data.</text>
</comment>
<reference evidence="3" key="1">
    <citation type="submission" date="2021-11" db="EMBL/GenBank/DDBJ databases">
        <authorList>
            <person name="Schell T."/>
        </authorList>
    </citation>
    <scope>NUCLEOTIDE SEQUENCE</scope>
    <source>
        <strain evidence="3">M5</strain>
    </source>
</reference>
<feature type="compositionally biased region" description="Basic and acidic residues" evidence="2">
    <location>
        <begin position="493"/>
        <end position="503"/>
    </location>
</feature>